<gene>
    <name evidence="2" type="ORF">QVD17_02886</name>
</gene>
<evidence type="ECO:0000256" key="1">
    <source>
        <dbReference type="SAM" id="Phobius"/>
    </source>
</evidence>
<accession>A0AAD8P9J6</accession>
<keyword evidence="1" id="KW-1133">Transmembrane helix</keyword>
<keyword evidence="3" id="KW-1185">Reference proteome</keyword>
<feature type="transmembrane region" description="Helical" evidence="1">
    <location>
        <begin position="14"/>
        <end position="34"/>
    </location>
</feature>
<comment type="caution">
    <text evidence="2">The sequence shown here is derived from an EMBL/GenBank/DDBJ whole genome shotgun (WGS) entry which is preliminary data.</text>
</comment>
<dbReference type="Proteomes" id="UP001229421">
    <property type="component" value="Unassembled WGS sequence"/>
</dbReference>
<dbReference type="EMBL" id="JAUHHV010000001">
    <property type="protein sequence ID" value="KAK1437101.1"/>
    <property type="molecule type" value="Genomic_DNA"/>
</dbReference>
<evidence type="ECO:0000313" key="2">
    <source>
        <dbReference type="EMBL" id="KAK1437101.1"/>
    </source>
</evidence>
<name>A0AAD8P9J6_TARER</name>
<evidence type="ECO:0000313" key="3">
    <source>
        <dbReference type="Proteomes" id="UP001229421"/>
    </source>
</evidence>
<sequence>MKLTHCQSHCTCKLFLFSFAVVSNICILFTALFFSDMYFLDMAMWIGSLSYHEPICVVEFIRNNRTLAIHNHHHSSAIVISTAPVASFSYPSYPLRFRPTVCWKLRIHVYEKYLNKKRKIYRGYGFRLTFSF</sequence>
<proteinExistence type="predicted"/>
<keyword evidence="1" id="KW-0472">Membrane</keyword>
<keyword evidence="1" id="KW-0812">Transmembrane</keyword>
<organism evidence="2 3">
    <name type="scientific">Tagetes erecta</name>
    <name type="common">African marigold</name>
    <dbReference type="NCBI Taxonomy" id="13708"/>
    <lineage>
        <taxon>Eukaryota</taxon>
        <taxon>Viridiplantae</taxon>
        <taxon>Streptophyta</taxon>
        <taxon>Embryophyta</taxon>
        <taxon>Tracheophyta</taxon>
        <taxon>Spermatophyta</taxon>
        <taxon>Magnoliopsida</taxon>
        <taxon>eudicotyledons</taxon>
        <taxon>Gunneridae</taxon>
        <taxon>Pentapetalae</taxon>
        <taxon>asterids</taxon>
        <taxon>campanulids</taxon>
        <taxon>Asterales</taxon>
        <taxon>Asteraceae</taxon>
        <taxon>Asteroideae</taxon>
        <taxon>Heliantheae alliance</taxon>
        <taxon>Tageteae</taxon>
        <taxon>Tagetes</taxon>
    </lineage>
</organism>
<protein>
    <submittedName>
        <fullName evidence="2">Uncharacterized protein</fullName>
    </submittedName>
</protein>
<reference evidence="2" key="1">
    <citation type="journal article" date="2023" name="bioRxiv">
        <title>Improved chromosome-level genome assembly for marigold (Tagetes erecta).</title>
        <authorList>
            <person name="Jiang F."/>
            <person name="Yuan L."/>
            <person name="Wang S."/>
            <person name="Wang H."/>
            <person name="Xu D."/>
            <person name="Wang A."/>
            <person name="Fan W."/>
        </authorList>
    </citation>
    <scope>NUCLEOTIDE SEQUENCE</scope>
    <source>
        <strain evidence="2">WSJ</strain>
        <tissue evidence="2">Leaf</tissue>
    </source>
</reference>
<dbReference type="AlphaFoldDB" id="A0AAD8P9J6"/>